<dbReference type="AlphaFoldDB" id="A0A075IGP5"/>
<sequence length="411" mass="47222">MKKIGQFIYPWGNGHYTRMMRLDEALLKHLGEELDVHYFSKGEVYKKLLDKFPDKQKNIHEVLMPTPIDGKVGPSITLSLLNILFPVADNHSLVNQVKNYMKKEREFYDREKFDLVINDGDMGSNVLAKNRGIPCLFVTNQYMPKLWKSRSYLKPGLYFVSKQIAKATKILVADSAPPYTICEYNLNFPDTIKDKVTYVGHFSNRKLVNSESLTDLERLVDGMDFGYWMRTGNKPTNDGTGERYEEVFHETEMKDERRIISHAKNNKSIDNVVGKDGKKYSVLEAYEKKIDWAQIDIGFLTEQERQTVLNGCKYAVINGSHTVMGEIMGMNSKPIIGMPIYDEHTNQIRWAEEKQLGVLAESKKQVIKAIQMIRQNYNKYQEGLAEFSKNFDGNGAGNTAKIASEILERKK</sequence>
<accession>A0A075IGP5</accession>
<dbReference type="EMBL" id="KF901290">
    <property type="protein sequence ID" value="AIF25443.1"/>
    <property type="molecule type" value="Genomic_DNA"/>
</dbReference>
<dbReference type="GO" id="GO:0016740">
    <property type="term" value="F:transferase activity"/>
    <property type="evidence" value="ECO:0007669"/>
    <property type="project" value="UniProtKB-KW"/>
</dbReference>
<proteinExistence type="predicted"/>
<reference evidence="1" key="1">
    <citation type="journal article" date="2014" name="Genome Biol. Evol.">
        <title>Pangenome evidence for extensive interdomain horizontal transfer affecting lineage core and shell genes in uncultured planktonic thaumarchaeota and euryarchaeota.</title>
        <authorList>
            <person name="Deschamps P."/>
            <person name="Zivanovic Y."/>
            <person name="Moreira D."/>
            <person name="Rodriguez-Valera F."/>
            <person name="Lopez-Garcia P."/>
        </authorList>
    </citation>
    <scope>NUCLEOTIDE SEQUENCE</scope>
</reference>
<name>A0A075IGP5_9ARCH</name>
<dbReference type="SUPFAM" id="SSF53756">
    <property type="entry name" value="UDP-Glycosyltransferase/glycogen phosphorylase"/>
    <property type="match status" value="1"/>
</dbReference>
<organism evidence="1">
    <name type="scientific">uncultured marine thaumarchaeote SAT1000_51_C10</name>
    <dbReference type="NCBI Taxonomy" id="1456419"/>
    <lineage>
        <taxon>Archaea</taxon>
        <taxon>Nitrososphaerota</taxon>
        <taxon>environmental samples</taxon>
    </lineage>
</organism>
<keyword evidence="1" id="KW-0808">Transferase</keyword>
<evidence type="ECO:0000313" key="1">
    <source>
        <dbReference type="EMBL" id="AIF25443.1"/>
    </source>
</evidence>
<protein>
    <submittedName>
        <fullName evidence="1">Glycosyl transferase related to UDP-glucuronosyltransferase</fullName>
    </submittedName>
</protein>